<dbReference type="AlphaFoldDB" id="A0A3R9QIZ4"/>
<evidence type="ECO:0000313" key="2">
    <source>
        <dbReference type="Proteomes" id="UP000277582"/>
    </source>
</evidence>
<dbReference type="InterPro" id="IPR014942">
    <property type="entry name" value="AbiEii"/>
</dbReference>
<comment type="caution">
    <text evidence="1">The sequence shown here is derived from an EMBL/GenBank/DDBJ whole genome shotgun (WGS) entry which is preliminary data.</text>
</comment>
<organism evidence="1 2">
    <name type="scientific">Candidatus Methanodesulfokora washburnensis</name>
    <dbReference type="NCBI Taxonomy" id="2478471"/>
    <lineage>
        <taxon>Archaea</taxon>
        <taxon>Thermoproteota</taxon>
        <taxon>Candidatus Korarchaeia</taxon>
        <taxon>Candidatus Korarchaeia incertae sedis</taxon>
        <taxon>Candidatus Methanodesulfokora</taxon>
    </lineage>
</organism>
<dbReference type="GO" id="GO:0016740">
    <property type="term" value="F:transferase activity"/>
    <property type="evidence" value="ECO:0007669"/>
    <property type="project" value="UniProtKB-KW"/>
</dbReference>
<proteinExistence type="predicted"/>
<dbReference type="EMBL" id="RCOS01000030">
    <property type="protein sequence ID" value="RSN77673.1"/>
    <property type="molecule type" value="Genomic_DNA"/>
</dbReference>
<evidence type="ECO:0000313" key="1">
    <source>
        <dbReference type="EMBL" id="RSN77673.1"/>
    </source>
</evidence>
<name>A0A3R9QIZ4_9CREN</name>
<protein>
    <submittedName>
        <fullName evidence="1">Nucleotidyl transferase AbiEii/AbiGii toxin family protein</fullName>
    </submittedName>
</protein>
<gene>
    <name evidence="1" type="ORF">D6D85_02305</name>
</gene>
<reference evidence="1 2" key="1">
    <citation type="submission" date="2018-10" db="EMBL/GenBank/DDBJ databases">
        <title>Co-occurring genomic capacity for anaerobic methane metabolism and dissimilatory sulfite reduction discovered in the Korarchaeota.</title>
        <authorList>
            <person name="Mckay L.J."/>
            <person name="Dlakic M."/>
            <person name="Fields M.W."/>
            <person name="Delmont T.O."/>
            <person name="Eren A.M."/>
            <person name="Jay Z.J."/>
            <person name="Klingelsmith K.B."/>
            <person name="Rusch D.B."/>
            <person name="Inskeep W.P."/>
        </authorList>
    </citation>
    <scope>NUCLEOTIDE SEQUENCE [LARGE SCALE GENOMIC DNA]</scope>
    <source>
        <strain evidence="1 2">MDKW</strain>
    </source>
</reference>
<dbReference type="Pfam" id="PF08843">
    <property type="entry name" value="AbiEii"/>
    <property type="match status" value="1"/>
</dbReference>
<keyword evidence="1" id="KW-0808">Transferase</keyword>
<accession>A0A3R9QIZ4</accession>
<sequence>MLTKEELAKLAKARGVRLWQEEKRYVQALVMYALRNWPIVMKGGTYLWFFHGLNRFSDDLDFTQLGQIEESIEELTLVLELFGAKNSVKVIKDDDYVLMFRISVRGPLYTSEKDLCHVRVEISRRESVALDPLSVRLDEPYYGIPIAFLRGMDLREVLAEKIRAAFVRGSARDLYDAWFLVRKGISIDSNLLTQKLNFYNIRTDISSIISGLKRLQARWSSELRPVVFGEVPDFQEAFKVVKMALAAGV</sequence>
<dbReference type="Gene3D" id="3.10.450.620">
    <property type="entry name" value="JHP933, nucleotidyltransferase-like core domain"/>
    <property type="match status" value="1"/>
</dbReference>
<keyword evidence="2" id="KW-1185">Reference proteome</keyword>
<dbReference type="Proteomes" id="UP000277582">
    <property type="component" value="Unassembled WGS sequence"/>
</dbReference>